<evidence type="ECO:0000313" key="1">
    <source>
        <dbReference type="EMBL" id="MFD1572234.1"/>
    </source>
</evidence>
<keyword evidence="2" id="KW-1185">Reference proteome</keyword>
<evidence type="ECO:0000313" key="2">
    <source>
        <dbReference type="Proteomes" id="UP001597185"/>
    </source>
</evidence>
<dbReference type="EMBL" id="JBHUDB010000025">
    <property type="protein sequence ID" value="MFD1572234.1"/>
    <property type="molecule type" value="Genomic_DNA"/>
</dbReference>
<protein>
    <submittedName>
        <fullName evidence="1">Uncharacterized protein</fullName>
    </submittedName>
</protein>
<dbReference type="RefSeq" id="WP_256418909.1">
    <property type="nucleotide sequence ID" value="NZ_JANHDL010000010.1"/>
</dbReference>
<reference evidence="1 2" key="1">
    <citation type="journal article" date="2019" name="Int. J. Syst. Evol. Microbiol.">
        <title>The Global Catalogue of Microorganisms (GCM) 10K type strain sequencing project: providing services to taxonomists for standard genome sequencing and annotation.</title>
        <authorList>
            <consortium name="The Broad Institute Genomics Platform"/>
            <consortium name="The Broad Institute Genome Sequencing Center for Infectious Disease"/>
            <person name="Wu L."/>
            <person name="Ma J."/>
        </authorList>
    </citation>
    <scope>NUCLEOTIDE SEQUENCE [LARGE SCALE GENOMIC DNA]</scope>
    <source>
        <strain evidence="1 2">CGMCC 1.12689</strain>
    </source>
</reference>
<proteinExistence type="predicted"/>
<comment type="caution">
    <text evidence="1">The sequence shown here is derived from an EMBL/GenBank/DDBJ whole genome shotgun (WGS) entry which is preliminary data.</text>
</comment>
<name>A0ABD6C480_9EURY</name>
<sequence length="299" mass="32871">MLSALAGCATANPLGSGETQSEYSLTVESIDVSPVEHALYEPDDGTLFGTPARNALDDILPDGRHTTYGYKPLPSDVYVTHDGSYYQTKHVVTGRTEMERQLVRADPVPQEQVPDDAVLIDTLDRPSARVLKILHSYTQTDSETSTAELLRGDAYVLRRPAERKSRLATGDLDGRVVTMTESGTWAYRVRVSREPLVETAYTALTIKVADSRSQFREVVFGSRIDTELAPAELPEAARELLNEAVAQETYTETAPISDGFDTVLEALGLGAVDTAANGKLLWYDDEFYRYGLYINPPSS</sequence>
<dbReference type="Proteomes" id="UP001597185">
    <property type="component" value="Unassembled WGS sequence"/>
</dbReference>
<organism evidence="1 2">
    <name type="scientific">Halorubrum laminariae</name>
    <dbReference type="NCBI Taxonomy" id="1433523"/>
    <lineage>
        <taxon>Archaea</taxon>
        <taxon>Methanobacteriati</taxon>
        <taxon>Methanobacteriota</taxon>
        <taxon>Stenosarchaea group</taxon>
        <taxon>Halobacteria</taxon>
        <taxon>Halobacteriales</taxon>
        <taxon>Haloferacaceae</taxon>
        <taxon>Halorubrum</taxon>
    </lineage>
</organism>
<accession>A0ABD6C480</accession>
<gene>
    <name evidence="1" type="ORF">ACFR9T_16910</name>
</gene>
<dbReference type="AlphaFoldDB" id="A0ABD6C480"/>